<organism evidence="4 5">
    <name type="scientific">Rotaria socialis</name>
    <dbReference type="NCBI Taxonomy" id="392032"/>
    <lineage>
        <taxon>Eukaryota</taxon>
        <taxon>Metazoa</taxon>
        <taxon>Spiralia</taxon>
        <taxon>Gnathifera</taxon>
        <taxon>Rotifera</taxon>
        <taxon>Eurotatoria</taxon>
        <taxon>Bdelloidea</taxon>
        <taxon>Philodinida</taxon>
        <taxon>Philodinidae</taxon>
        <taxon>Rotaria</taxon>
    </lineage>
</organism>
<dbReference type="EMBL" id="CAJNXB010000767">
    <property type="protein sequence ID" value="CAF3093210.1"/>
    <property type="molecule type" value="Genomic_DNA"/>
</dbReference>
<protein>
    <recommendedName>
        <fullName evidence="6">Protein phosphatase 1 regulatory subunit 16A</fullName>
    </recommendedName>
</protein>
<feature type="region of interest" description="Disordered" evidence="3">
    <location>
        <begin position="532"/>
        <end position="583"/>
    </location>
</feature>
<feature type="compositionally biased region" description="Polar residues" evidence="3">
    <location>
        <begin position="369"/>
        <end position="387"/>
    </location>
</feature>
<feature type="repeat" description="ANK" evidence="2">
    <location>
        <begin position="146"/>
        <end position="178"/>
    </location>
</feature>
<keyword evidence="2" id="KW-0040">ANK repeat</keyword>
<name>A0A817N6T8_9BILA</name>
<dbReference type="SMART" id="SM00248">
    <property type="entry name" value="ANK"/>
    <property type="match status" value="4"/>
</dbReference>
<comment type="caution">
    <text evidence="4">The sequence shown here is derived from an EMBL/GenBank/DDBJ whole genome shotgun (WGS) entry which is preliminary data.</text>
</comment>
<feature type="repeat" description="ANK" evidence="2">
    <location>
        <begin position="250"/>
        <end position="282"/>
    </location>
</feature>
<feature type="repeat" description="ANK" evidence="2">
    <location>
        <begin position="113"/>
        <end position="145"/>
    </location>
</feature>
<dbReference type="GO" id="GO:0004857">
    <property type="term" value="F:enzyme inhibitor activity"/>
    <property type="evidence" value="ECO:0007669"/>
    <property type="project" value="TreeGrafter"/>
</dbReference>
<feature type="compositionally biased region" description="Polar residues" evidence="3">
    <location>
        <begin position="32"/>
        <end position="58"/>
    </location>
</feature>
<dbReference type="OrthoDB" id="19014at2759"/>
<sequence>MDHSELIQEMVLLEKMTAQERLKHARRRRQQQLKNWTQRQGTSSNSTNVSAGMTNGTITTTSKSLKSTPKTKKSSVKFPESVILLEATARQDTDEVCQLLLSGNYNPNTANDDGLTPIHQCSIDNSEKLLKLLIEYGGDVNAKDRDLWTPLHAAATCGHLQICRMLIENGAELLGLNADGNMPYDICDDEITLDYIETQMDRIGITQDMIDKTRGQVEHQMLIDLQNLVKTKSQGSLRSIDDILSYRNTEGATPLHIASANGYQTVVEYLLKQNVSFNLQDNDGWTPMHAAAFWCQQAILTQLIETGADIYEKIPDGRSALDLCDDPDLRSVMVDIRKQNIRNQEKAAAVAAAAAAAQLQQKTNHRHTNITNTLPNGTTSRTGNLYESRSSVSSPYGSGSSLNRTSSIRRASIRDREKVKKLNENFLDVLQAKDKIQEDADEATVNVTTSNRILPIIPSATVTTAAIPSTTKLVPKEERASSVATASESTIREPVTTTATITTATSSSSSVIVKKATIPVIEISLPPLKLSPPLPPVPTQTTADTLSDVKRRREERRRCIGRSSSTVPPAVNSTPPELPVIDTNYKNNNNNNTNKIPNGIHESNKDDPLQRYTSTKNIEIHDHHKIDVDREKRICCTIL</sequence>
<dbReference type="PROSITE" id="PS50088">
    <property type="entry name" value="ANK_REPEAT"/>
    <property type="match status" value="4"/>
</dbReference>
<dbReference type="PANTHER" id="PTHR24179">
    <property type="entry name" value="PROTEIN PHOSPHATASE 1 REGULATORY SUBUNIT 12"/>
    <property type="match status" value="1"/>
</dbReference>
<accession>A0A817N6T8</accession>
<evidence type="ECO:0000313" key="4">
    <source>
        <dbReference type="EMBL" id="CAF3093210.1"/>
    </source>
</evidence>
<evidence type="ECO:0000256" key="1">
    <source>
        <dbReference type="ARBA" id="ARBA00022737"/>
    </source>
</evidence>
<feature type="compositionally biased region" description="Low complexity" evidence="3">
    <location>
        <begin position="388"/>
        <end position="401"/>
    </location>
</feature>
<dbReference type="Gene3D" id="1.25.40.20">
    <property type="entry name" value="Ankyrin repeat-containing domain"/>
    <property type="match status" value="2"/>
</dbReference>
<reference evidence="4" key="1">
    <citation type="submission" date="2021-02" db="EMBL/GenBank/DDBJ databases">
        <authorList>
            <person name="Nowell W R."/>
        </authorList>
    </citation>
    <scope>NUCLEOTIDE SEQUENCE</scope>
</reference>
<evidence type="ECO:0000256" key="3">
    <source>
        <dbReference type="SAM" id="MobiDB-lite"/>
    </source>
</evidence>
<dbReference type="Pfam" id="PF12796">
    <property type="entry name" value="Ank_2"/>
    <property type="match status" value="2"/>
</dbReference>
<dbReference type="PRINTS" id="PR01415">
    <property type="entry name" value="ANKYRIN"/>
</dbReference>
<dbReference type="GO" id="GO:0017020">
    <property type="term" value="F:myosin phosphatase regulator activity"/>
    <property type="evidence" value="ECO:0007669"/>
    <property type="project" value="TreeGrafter"/>
</dbReference>
<feature type="region of interest" description="Disordered" evidence="3">
    <location>
        <begin position="22"/>
        <end position="72"/>
    </location>
</feature>
<evidence type="ECO:0008006" key="6">
    <source>
        <dbReference type="Google" id="ProtNLM"/>
    </source>
</evidence>
<feature type="compositionally biased region" description="Basic and acidic residues" evidence="3">
    <location>
        <begin position="547"/>
        <end position="558"/>
    </location>
</feature>
<proteinExistence type="predicted"/>
<dbReference type="PROSITE" id="PS50297">
    <property type="entry name" value="ANK_REP_REGION"/>
    <property type="match status" value="4"/>
</dbReference>
<dbReference type="SUPFAM" id="SSF48403">
    <property type="entry name" value="Ankyrin repeat"/>
    <property type="match status" value="1"/>
</dbReference>
<dbReference type="InterPro" id="IPR036770">
    <property type="entry name" value="Ankyrin_rpt-contain_sf"/>
</dbReference>
<evidence type="ECO:0000256" key="2">
    <source>
        <dbReference type="PROSITE-ProRule" id="PRU00023"/>
    </source>
</evidence>
<dbReference type="Proteomes" id="UP000663825">
    <property type="component" value="Unassembled WGS sequence"/>
</dbReference>
<dbReference type="InterPro" id="IPR051226">
    <property type="entry name" value="PP1_Regulatory_Subunit"/>
</dbReference>
<feature type="compositionally biased region" description="Low complexity" evidence="3">
    <location>
        <begin position="59"/>
        <end position="68"/>
    </location>
</feature>
<dbReference type="InterPro" id="IPR002110">
    <property type="entry name" value="Ankyrin_rpt"/>
</dbReference>
<keyword evidence="1" id="KW-0677">Repeat</keyword>
<gene>
    <name evidence="4" type="ORF">TIS948_LOCUS6528</name>
</gene>
<feature type="region of interest" description="Disordered" evidence="3">
    <location>
        <begin position="368"/>
        <end position="405"/>
    </location>
</feature>
<dbReference type="GO" id="GO:0005737">
    <property type="term" value="C:cytoplasm"/>
    <property type="evidence" value="ECO:0007669"/>
    <property type="project" value="TreeGrafter"/>
</dbReference>
<feature type="compositionally biased region" description="Polar residues" evidence="3">
    <location>
        <begin position="562"/>
        <end position="575"/>
    </location>
</feature>
<evidence type="ECO:0000313" key="5">
    <source>
        <dbReference type="Proteomes" id="UP000663825"/>
    </source>
</evidence>
<dbReference type="AlphaFoldDB" id="A0A817N6T8"/>
<dbReference type="PANTHER" id="PTHR24179:SF29">
    <property type="entry name" value="LD46604P"/>
    <property type="match status" value="1"/>
</dbReference>
<feature type="repeat" description="ANK" evidence="2">
    <location>
        <begin position="283"/>
        <end position="310"/>
    </location>
</feature>